<dbReference type="NCBIfam" id="TIGR00567">
    <property type="entry name" value="3mg"/>
    <property type="match status" value="1"/>
</dbReference>
<accession>A0A518BQH9</accession>
<dbReference type="RefSeq" id="WP_145068941.1">
    <property type="nucleotide sequence ID" value="NZ_CP036287.1"/>
</dbReference>
<dbReference type="Proteomes" id="UP000316921">
    <property type="component" value="Chromosome"/>
</dbReference>
<dbReference type="PANTHER" id="PTHR10429:SF0">
    <property type="entry name" value="DNA-3-METHYLADENINE GLYCOSYLASE"/>
    <property type="match status" value="1"/>
</dbReference>
<gene>
    <name evidence="6" type="ORF">Pla133_43480</name>
</gene>
<dbReference type="NCBIfam" id="NF002003">
    <property type="entry name" value="PRK00802.1-3"/>
    <property type="match status" value="1"/>
</dbReference>
<protein>
    <recommendedName>
        <fullName evidence="5">Putative 3-methyladenine DNA glycosylase</fullName>
        <ecNumber evidence="5">3.2.2.-</ecNumber>
    </recommendedName>
</protein>
<keyword evidence="4 5" id="KW-0234">DNA repair</keyword>
<evidence type="ECO:0000256" key="5">
    <source>
        <dbReference type="HAMAP-Rule" id="MF_00527"/>
    </source>
</evidence>
<keyword evidence="7" id="KW-1185">Reference proteome</keyword>
<evidence type="ECO:0000256" key="1">
    <source>
        <dbReference type="ARBA" id="ARBA00009232"/>
    </source>
</evidence>
<dbReference type="Gene3D" id="3.10.300.10">
    <property type="entry name" value="Methylpurine-DNA glycosylase (MPG)"/>
    <property type="match status" value="1"/>
</dbReference>
<keyword evidence="3 5" id="KW-0378">Hydrolase</keyword>
<dbReference type="AlphaFoldDB" id="A0A518BQH9"/>
<name>A0A518BQH9_9BACT</name>
<dbReference type="EMBL" id="CP036287">
    <property type="protein sequence ID" value="QDU69231.1"/>
    <property type="molecule type" value="Genomic_DNA"/>
</dbReference>
<keyword evidence="2 5" id="KW-0227">DNA damage</keyword>
<dbReference type="InterPro" id="IPR003180">
    <property type="entry name" value="MPG"/>
</dbReference>
<dbReference type="InterPro" id="IPR011034">
    <property type="entry name" value="Formyl_transferase-like_C_sf"/>
</dbReference>
<sequence length="197" mass="21012">MSDHERVHAAFSRPAPDLARRLIGALLVHQVPGEAEPRAGRIVETEAYLASGDPGSHSWRGQTPRNASMFARGGVAYVYRIYGLHHCFNVVSGPGGSGQAVLVRALEPLTGLEAMARDRGGHVERLLCSGPGRIVQALGLGPEHDGAPLTGGPLRVQLGEPLPLQRLTVGRRIGLGRGEDMALRFCLRGSPWLSRPG</sequence>
<dbReference type="CDD" id="cd00540">
    <property type="entry name" value="AAG"/>
    <property type="match status" value="1"/>
</dbReference>
<dbReference type="GO" id="GO:0006284">
    <property type="term" value="P:base-excision repair"/>
    <property type="evidence" value="ECO:0007669"/>
    <property type="project" value="InterPro"/>
</dbReference>
<dbReference type="EC" id="3.2.2.-" evidence="5"/>
<dbReference type="KEGG" id="pbap:Pla133_43480"/>
<evidence type="ECO:0000313" key="7">
    <source>
        <dbReference type="Proteomes" id="UP000316921"/>
    </source>
</evidence>
<evidence type="ECO:0000313" key="6">
    <source>
        <dbReference type="EMBL" id="QDU69231.1"/>
    </source>
</evidence>
<dbReference type="InterPro" id="IPR036995">
    <property type="entry name" value="MPG_sf"/>
</dbReference>
<evidence type="ECO:0000256" key="4">
    <source>
        <dbReference type="ARBA" id="ARBA00023204"/>
    </source>
</evidence>
<organism evidence="6 7">
    <name type="scientific">Engelhardtia mirabilis</name>
    <dbReference type="NCBI Taxonomy" id="2528011"/>
    <lineage>
        <taxon>Bacteria</taxon>
        <taxon>Pseudomonadati</taxon>
        <taxon>Planctomycetota</taxon>
        <taxon>Planctomycetia</taxon>
        <taxon>Planctomycetia incertae sedis</taxon>
        <taxon>Engelhardtia</taxon>
    </lineage>
</organism>
<proteinExistence type="inferred from homology"/>
<dbReference type="FunFam" id="3.10.300.10:FF:000001">
    <property type="entry name" value="Putative 3-methyladenine DNA glycosylase"/>
    <property type="match status" value="1"/>
</dbReference>
<dbReference type="PANTHER" id="PTHR10429">
    <property type="entry name" value="DNA-3-METHYLADENINE GLYCOSYLASE"/>
    <property type="match status" value="1"/>
</dbReference>
<dbReference type="Pfam" id="PF02245">
    <property type="entry name" value="Pur_DNA_glyco"/>
    <property type="match status" value="1"/>
</dbReference>
<dbReference type="HAMAP" id="MF_00527">
    <property type="entry name" value="3MGH"/>
    <property type="match status" value="1"/>
</dbReference>
<dbReference type="SUPFAM" id="SSF50486">
    <property type="entry name" value="FMT C-terminal domain-like"/>
    <property type="match status" value="1"/>
</dbReference>
<dbReference type="GO" id="GO:0003905">
    <property type="term" value="F:alkylbase DNA N-glycosylase activity"/>
    <property type="evidence" value="ECO:0007669"/>
    <property type="project" value="InterPro"/>
</dbReference>
<dbReference type="GO" id="GO:0003677">
    <property type="term" value="F:DNA binding"/>
    <property type="evidence" value="ECO:0007669"/>
    <property type="project" value="InterPro"/>
</dbReference>
<evidence type="ECO:0000256" key="3">
    <source>
        <dbReference type="ARBA" id="ARBA00022801"/>
    </source>
</evidence>
<reference evidence="6 7" key="1">
    <citation type="submission" date="2019-02" db="EMBL/GenBank/DDBJ databases">
        <title>Deep-cultivation of Planctomycetes and their phenomic and genomic characterization uncovers novel biology.</title>
        <authorList>
            <person name="Wiegand S."/>
            <person name="Jogler M."/>
            <person name="Boedeker C."/>
            <person name="Pinto D."/>
            <person name="Vollmers J."/>
            <person name="Rivas-Marin E."/>
            <person name="Kohn T."/>
            <person name="Peeters S.H."/>
            <person name="Heuer A."/>
            <person name="Rast P."/>
            <person name="Oberbeckmann S."/>
            <person name="Bunk B."/>
            <person name="Jeske O."/>
            <person name="Meyerdierks A."/>
            <person name="Storesund J.E."/>
            <person name="Kallscheuer N."/>
            <person name="Luecker S."/>
            <person name="Lage O.M."/>
            <person name="Pohl T."/>
            <person name="Merkel B.J."/>
            <person name="Hornburger P."/>
            <person name="Mueller R.-W."/>
            <person name="Bruemmer F."/>
            <person name="Labrenz M."/>
            <person name="Spormann A.M."/>
            <person name="Op den Camp H."/>
            <person name="Overmann J."/>
            <person name="Amann R."/>
            <person name="Jetten M.S.M."/>
            <person name="Mascher T."/>
            <person name="Medema M.H."/>
            <person name="Devos D.P."/>
            <person name="Kaster A.-K."/>
            <person name="Ovreas L."/>
            <person name="Rohde M."/>
            <person name="Galperin M.Y."/>
            <person name="Jogler C."/>
        </authorList>
    </citation>
    <scope>NUCLEOTIDE SEQUENCE [LARGE SCALE GENOMIC DNA]</scope>
    <source>
        <strain evidence="6 7">Pla133</strain>
    </source>
</reference>
<evidence type="ECO:0000256" key="2">
    <source>
        <dbReference type="ARBA" id="ARBA00022763"/>
    </source>
</evidence>
<comment type="similarity">
    <text evidence="1 5">Belongs to the DNA glycosylase MPG family.</text>
</comment>